<name>A0A1M5M8X2_9FLAO</name>
<protein>
    <submittedName>
        <fullName evidence="7">Por secretion system C-terminal sorting domain-containing protein</fullName>
    </submittedName>
</protein>
<evidence type="ECO:0000256" key="2">
    <source>
        <dbReference type="ARBA" id="ARBA00022722"/>
    </source>
</evidence>
<evidence type="ECO:0000313" key="7">
    <source>
        <dbReference type="EMBL" id="SHG73688.1"/>
    </source>
</evidence>
<dbReference type="Proteomes" id="UP000184516">
    <property type="component" value="Unassembled WGS sequence"/>
</dbReference>
<sequence>MKLKLLFFALLISFYSFAQIPTGYYNSATGTGYTLKTQLYNIIAPHTELSYTPGLWDLYYTSDVRADGKVWDIYSNCNFIFGTFAATGGNQDNGTGGTVECDKYNREHTFPRSWFGGTVYPMYTDAFHVMPTDKKDNSMRGNMPYGKVGTSTFTTSNGSKIGNCVAPNTPASLTVFEPADQYKGDIARNYFYMATCYQNLIGSWQNLDPNGAKVLDGSNDKVYQQWYLDLMYSWHIADPVSTKETDRINAVYAVQGNRNPYIDHPEWVVAVWGTVLSNKNIEGLLANISVYPNPSKSNKISIETESELDEIQLVNINGQIVQKIVHPKANQKVYTLDNLKQGVYILKLNSYNKSTTKKIIIN</sequence>
<dbReference type="NCBIfam" id="TIGR04183">
    <property type="entry name" value="Por_Secre_tail"/>
    <property type="match status" value="1"/>
</dbReference>
<evidence type="ECO:0000313" key="8">
    <source>
        <dbReference type="Proteomes" id="UP000184516"/>
    </source>
</evidence>
<accession>A0A1M5M8X2</accession>
<dbReference type="Pfam" id="PF18962">
    <property type="entry name" value="Por_Secre_tail"/>
    <property type="match status" value="1"/>
</dbReference>
<gene>
    <name evidence="7" type="ORF">SAMN05443549_10680</name>
</gene>
<keyword evidence="2" id="KW-0540">Nuclease</keyword>
<evidence type="ECO:0000256" key="1">
    <source>
        <dbReference type="ARBA" id="ARBA00006429"/>
    </source>
</evidence>
<dbReference type="InterPro" id="IPR007346">
    <property type="entry name" value="Endonuclease-I"/>
</dbReference>
<dbReference type="STRING" id="468056.SAMN05443549_10680"/>
<dbReference type="EMBL" id="FQWB01000006">
    <property type="protein sequence ID" value="SHG73688.1"/>
    <property type="molecule type" value="Genomic_DNA"/>
</dbReference>
<evidence type="ECO:0000256" key="3">
    <source>
        <dbReference type="ARBA" id="ARBA00022729"/>
    </source>
</evidence>
<evidence type="ECO:0000256" key="4">
    <source>
        <dbReference type="ARBA" id="ARBA00022801"/>
    </source>
</evidence>
<dbReference type="GO" id="GO:0016787">
    <property type="term" value="F:hydrolase activity"/>
    <property type="evidence" value="ECO:0007669"/>
    <property type="project" value="UniProtKB-KW"/>
</dbReference>
<dbReference type="InterPro" id="IPR026444">
    <property type="entry name" value="Secre_tail"/>
</dbReference>
<proteinExistence type="inferred from homology"/>
<evidence type="ECO:0000259" key="6">
    <source>
        <dbReference type="Pfam" id="PF18962"/>
    </source>
</evidence>
<keyword evidence="3 5" id="KW-0732">Signal</keyword>
<dbReference type="PANTHER" id="PTHR33607:SF2">
    <property type="entry name" value="ENDONUCLEASE-1"/>
    <property type="match status" value="1"/>
</dbReference>
<keyword evidence="4" id="KW-0378">Hydrolase</keyword>
<dbReference type="AlphaFoldDB" id="A0A1M5M8X2"/>
<dbReference type="GO" id="GO:0004518">
    <property type="term" value="F:nuclease activity"/>
    <property type="evidence" value="ECO:0007669"/>
    <property type="project" value="UniProtKB-KW"/>
</dbReference>
<keyword evidence="8" id="KW-1185">Reference proteome</keyword>
<dbReference type="Pfam" id="PF04231">
    <property type="entry name" value="Endonuclease_1"/>
    <property type="match status" value="1"/>
</dbReference>
<evidence type="ECO:0000256" key="5">
    <source>
        <dbReference type="SAM" id="SignalP"/>
    </source>
</evidence>
<comment type="similarity">
    <text evidence="1">Belongs to the EndA/NucM nuclease family.</text>
</comment>
<dbReference type="SUPFAM" id="SSF54060">
    <property type="entry name" value="His-Me finger endonucleases"/>
    <property type="match status" value="1"/>
</dbReference>
<reference evidence="8" key="1">
    <citation type="submission" date="2016-11" db="EMBL/GenBank/DDBJ databases">
        <authorList>
            <person name="Varghese N."/>
            <person name="Submissions S."/>
        </authorList>
    </citation>
    <scope>NUCLEOTIDE SEQUENCE [LARGE SCALE GENOMIC DNA]</scope>
    <source>
        <strain evidence="8">DSM 19978</strain>
    </source>
</reference>
<feature type="signal peptide" evidence="5">
    <location>
        <begin position="1"/>
        <end position="18"/>
    </location>
</feature>
<feature type="chain" id="PRO_5012296510" evidence="5">
    <location>
        <begin position="19"/>
        <end position="362"/>
    </location>
</feature>
<dbReference type="OrthoDB" id="5485925at2"/>
<dbReference type="PANTHER" id="PTHR33607">
    <property type="entry name" value="ENDONUCLEASE-1"/>
    <property type="match status" value="1"/>
</dbReference>
<organism evidence="7 8">
    <name type="scientific">Flavobacterium fluvii</name>
    <dbReference type="NCBI Taxonomy" id="468056"/>
    <lineage>
        <taxon>Bacteria</taxon>
        <taxon>Pseudomonadati</taxon>
        <taxon>Bacteroidota</taxon>
        <taxon>Flavobacteriia</taxon>
        <taxon>Flavobacteriales</taxon>
        <taxon>Flavobacteriaceae</taxon>
        <taxon>Flavobacterium</taxon>
    </lineage>
</organism>
<feature type="domain" description="Secretion system C-terminal sorting" evidence="6">
    <location>
        <begin position="290"/>
        <end position="361"/>
    </location>
</feature>
<dbReference type="RefSeq" id="WP_073371329.1">
    <property type="nucleotide sequence ID" value="NZ_FQWB01000006.1"/>
</dbReference>
<dbReference type="InterPro" id="IPR044925">
    <property type="entry name" value="His-Me_finger_sf"/>
</dbReference>